<dbReference type="PROSITE" id="PS50011">
    <property type="entry name" value="PROTEIN_KINASE_DOM"/>
    <property type="match status" value="1"/>
</dbReference>
<evidence type="ECO:0000313" key="5">
    <source>
        <dbReference type="Proteomes" id="UP000540656"/>
    </source>
</evidence>
<dbReference type="RefSeq" id="WP_179503632.1">
    <property type="nucleotide sequence ID" value="NZ_JACCAA010000001.1"/>
</dbReference>
<dbReference type="AlphaFoldDB" id="A0A7Y9S3L9"/>
<keyword evidence="4" id="KW-0418">Kinase</keyword>
<evidence type="ECO:0000313" key="4">
    <source>
        <dbReference type="EMBL" id="NYG60736.1"/>
    </source>
</evidence>
<keyword evidence="1" id="KW-0547">Nucleotide-binding</keyword>
<gene>
    <name evidence="4" type="ORF">BJ980_003659</name>
</gene>
<evidence type="ECO:0000256" key="2">
    <source>
        <dbReference type="ARBA" id="ARBA00022840"/>
    </source>
</evidence>
<dbReference type="Pfam" id="PF00069">
    <property type="entry name" value="Pkinase"/>
    <property type="match status" value="1"/>
</dbReference>
<reference evidence="4 5" key="1">
    <citation type="submission" date="2020-07" db="EMBL/GenBank/DDBJ databases">
        <title>Sequencing the genomes of 1000 actinobacteria strains.</title>
        <authorList>
            <person name="Klenk H.-P."/>
        </authorList>
    </citation>
    <scope>NUCLEOTIDE SEQUENCE [LARGE SCALE GENOMIC DNA]</scope>
    <source>
        <strain evidence="4 5">DSM 23819</strain>
    </source>
</reference>
<dbReference type="Gene3D" id="1.10.510.10">
    <property type="entry name" value="Transferase(Phosphotransferase) domain 1"/>
    <property type="match status" value="1"/>
</dbReference>
<protein>
    <submittedName>
        <fullName evidence="4">Serine/threonine protein kinase</fullName>
    </submittedName>
</protein>
<feature type="domain" description="Protein kinase" evidence="3">
    <location>
        <begin position="25"/>
        <end position="284"/>
    </location>
</feature>
<dbReference type="InterPro" id="IPR011009">
    <property type="entry name" value="Kinase-like_dom_sf"/>
</dbReference>
<dbReference type="SUPFAM" id="SSF56112">
    <property type="entry name" value="Protein kinase-like (PK-like)"/>
    <property type="match status" value="1"/>
</dbReference>
<sequence>MAGTHGRVRKDSWGFTEGDQITPELTVLTLLGGGAAYEALLAFDEITCGPVVVKVLRPDQVHDEASLRGLRREIAALDEVNHPVVVRGLRHDADGPRPHVVLEHIDGPRLSSLIRRYGPLPEAQYLPLAIDLAAAVHYLGHVGQVHLDIKPSNIIMGAPARLIDLSLMRTTEVAAALDKPIGTDAYMAPEQCLPGEYAVPGPASDVWGIGATLFHAVSGYLPFDQGNPGADMPLEIWPQLGPTIYDVPGFVPDEVGTVIHACLESDPDDRPAPREIMDALQPLLERMPRGRLAGFKVRA</sequence>
<keyword evidence="2" id="KW-0067">ATP-binding</keyword>
<evidence type="ECO:0000259" key="3">
    <source>
        <dbReference type="PROSITE" id="PS50011"/>
    </source>
</evidence>
<dbReference type="SMART" id="SM00220">
    <property type="entry name" value="S_TKc"/>
    <property type="match status" value="1"/>
</dbReference>
<keyword evidence="4" id="KW-0723">Serine/threonine-protein kinase</keyword>
<dbReference type="GO" id="GO:0005524">
    <property type="term" value="F:ATP binding"/>
    <property type="evidence" value="ECO:0007669"/>
    <property type="project" value="UniProtKB-KW"/>
</dbReference>
<dbReference type="GO" id="GO:0004674">
    <property type="term" value="F:protein serine/threonine kinase activity"/>
    <property type="evidence" value="ECO:0007669"/>
    <property type="project" value="UniProtKB-KW"/>
</dbReference>
<dbReference type="Proteomes" id="UP000540656">
    <property type="component" value="Unassembled WGS sequence"/>
</dbReference>
<accession>A0A7Y9S3L9</accession>
<dbReference type="EMBL" id="JACCAA010000001">
    <property type="protein sequence ID" value="NYG60736.1"/>
    <property type="molecule type" value="Genomic_DNA"/>
</dbReference>
<dbReference type="GO" id="GO:0005737">
    <property type="term" value="C:cytoplasm"/>
    <property type="evidence" value="ECO:0007669"/>
    <property type="project" value="TreeGrafter"/>
</dbReference>
<keyword evidence="5" id="KW-1185">Reference proteome</keyword>
<dbReference type="PANTHER" id="PTHR24346">
    <property type="entry name" value="MAP/MICROTUBULE AFFINITY-REGULATING KINASE"/>
    <property type="match status" value="1"/>
</dbReference>
<name>A0A7Y9S3L9_9ACTN</name>
<comment type="caution">
    <text evidence="4">The sequence shown here is derived from an EMBL/GenBank/DDBJ whole genome shotgun (WGS) entry which is preliminary data.</text>
</comment>
<dbReference type="InterPro" id="IPR000719">
    <property type="entry name" value="Prot_kinase_dom"/>
</dbReference>
<dbReference type="CDD" id="cd14014">
    <property type="entry name" value="STKc_PknB_like"/>
    <property type="match status" value="1"/>
</dbReference>
<evidence type="ECO:0000256" key="1">
    <source>
        <dbReference type="ARBA" id="ARBA00022741"/>
    </source>
</evidence>
<dbReference type="PANTHER" id="PTHR24346:SF30">
    <property type="entry name" value="MATERNAL EMBRYONIC LEUCINE ZIPPER KINASE"/>
    <property type="match status" value="1"/>
</dbReference>
<dbReference type="GO" id="GO:0035556">
    <property type="term" value="P:intracellular signal transduction"/>
    <property type="evidence" value="ECO:0007669"/>
    <property type="project" value="TreeGrafter"/>
</dbReference>
<organism evidence="4 5">
    <name type="scientific">Nocardioides daedukensis</name>
    <dbReference type="NCBI Taxonomy" id="634462"/>
    <lineage>
        <taxon>Bacteria</taxon>
        <taxon>Bacillati</taxon>
        <taxon>Actinomycetota</taxon>
        <taxon>Actinomycetes</taxon>
        <taxon>Propionibacteriales</taxon>
        <taxon>Nocardioidaceae</taxon>
        <taxon>Nocardioides</taxon>
    </lineage>
</organism>
<proteinExistence type="predicted"/>
<keyword evidence="4" id="KW-0808">Transferase</keyword>